<accession>A0A3B0UCK1</accession>
<organism evidence="2">
    <name type="scientific">hydrothermal vent metagenome</name>
    <dbReference type="NCBI Taxonomy" id="652676"/>
    <lineage>
        <taxon>unclassified sequences</taxon>
        <taxon>metagenomes</taxon>
        <taxon>ecological metagenomes</taxon>
    </lineage>
</organism>
<evidence type="ECO:0000256" key="1">
    <source>
        <dbReference type="SAM" id="Phobius"/>
    </source>
</evidence>
<keyword evidence="1" id="KW-1133">Transmembrane helix</keyword>
<name>A0A3B0UCK1_9ZZZZ</name>
<keyword evidence="1" id="KW-0472">Membrane</keyword>
<reference evidence="2" key="1">
    <citation type="submission" date="2018-06" db="EMBL/GenBank/DDBJ databases">
        <authorList>
            <person name="Zhirakovskaya E."/>
        </authorList>
    </citation>
    <scope>NUCLEOTIDE SEQUENCE</scope>
</reference>
<keyword evidence="1" id="KW-0812">Transmembrane</keyword>
<dbReference type="EMBL" id="UOET01000061">
    <property type="protein sequence ID" value="VAW26810.1"/>
    <property type="molecule type" value="Genomic_DNA"/>
</dbReference>
<proteinExistence type="predicted"/>
<evidence type="ECO:0000313" key="2">
    <source>
        <dbReference type="EMBL" id="VAW26810.1"/>
    </source>
</evidence>
<sequence length="148" mass="16897">MDKPDTEQKNIKIMKTIKTYFPVLMVLLFMGIGILSAQPEKNQDKYFNTLIRTDEGENLNDIPLSTTAVASETLFQKLVKTTFSNDEEERVNDIPFNTRKIAEQHLSQKAINSVFVEKDEAYINDIPPVILKAMKAYQQKLLANTADK</sequence>
<gene>
    <name evidence="2" type="ORF">MNBD_BACTEROID07-278</name>
</gene>
<feature type="transmembrane region" description="Helical" evidence="1">
    <location>
        <begin position="20"/>
        <end position="37"/>
    </location>
</feature>
<dbReference type="AlphaFoldDB" id="A0A3B0UCK1"/>
<protein>
    <submittedName>
        <fullName evidence="2">Uncharacterized protein</fullName>
    </submittedName>
</protein>